<proteinExistence type="predicted"/>
<dbReference type="EMBL" id="LAZR01050119">
    <property type="protein sequence ID" value="KKK88071.1"/>
    <property type="molecule type" value="Genomic_DNA"/>
</dbReference>
<accession>A0A0F9BUK8</accession>
<organism evidence="1">
    <name type="scientific">marine sediment metagenome</name>
    <dbReference type="NCBI Taxonomy" id="412755"/>
    <lineage>
        <taxon>unclassified sequences</taxon>
        <taxon>metagenomes</taxon>
        <taxon>ecological metagenomes</taxon>
    </lineage>
</organism>
<evidence type="ECO:0000313" key="1">
    <source>
        <dbReference type="EMBL" id="KKK88071.1"/>
    </source>
</evidence>
<feature type="non-terminal residue" evidence="1">
    <location>
        <position position="69"/>
    </location>
</feature>
<dbReference type="AlphaFoldDB" id="A0A0F9BUK8"/>
<protein>
    <submittedName>
        <fullName evidence="1">Uncharacterized protein</fullName>
    </submittedName>
</protein>
<name>A0A0F9BUK8_9ZZZZ</name>
<reference evidence="1" key="1">
    <citation type="journal article" date="2015" name="Nature">
        <title>Complex archaea that bridge the gap between prokaryotes and eukaryotes.</title>
        <authorList>
            <person name="Spang A."/>
            <person name="Saw J.H."/>
            <person name="Jorgensen S.L."/>
            <person name="Zaremba-Niedzwiedzka K."/>
            <person name="Martijn J."/>
            <person name="Lind A.E."/>
            <person name="van Eijk R."/>
            <person name="Schleper C."/>
            <person name="Guy L."/>
            <person name="Ettema T.J."/>
        </authorList>
    </citation>
    <scope>NUCLEOTIDE SEQUENCE</scope>
</reference>
<sequence>MKKSQVKIIFSMFLIFSLLISLIYAVGTTLTSPVDNFRDDDGYLDLRGKCIPSANSTVSYNITNATLYS</sequence>
<comment type="caution">
    <text evidence="1">The sequence shown here is derived from an EMBL/GenBank/DDBJ whole genome shotgun (WGS) entry which is preliminary data.</text>
</comment>
<gene>
    <name evidence="1" type="ORF">LCGC14_2746830</name>
</gene>